<dbReference type="AlphaFoldDB" id="A0A5C7GFK0"/>
<dbReference type="InterPro" id="IPR050491">
    <property type="entry name" value="AmpC-like"/>
</dbReference>
<dbReference type="OrthoDB" id="9793489at2"/>
<dbReference type="PANTHER" id="PTHR46825">
    <property type="entry name" value="D-ALANYL-D-ALANINE-CARBOXYPEPTIDASE/ENDOPEPTIDASE AMPH"/>
    <property type="match status" value="1"/>
</dbReference>
<sequence length="402" mass="46461">MFAPFLKKRIRNIYLSLIIGLTVFFLYNNSSSSQSLVVETEITTTESTNSESQISIQYYPEKEIRHLRYKLDSLLKRINKRHDFHGAILVAKKGNILYNNQVGYADFKKKTPLNEKSVFQLASVSKQFTAAAIMLLNERNQIKLSDTVTAYFPRFPYKQVTIRSLLNHTAGLPNYFWVAEHKWRSKEAPTNSEMMALLESSNVQRYFKPGRNFDYSNTGYFVLASIVEKVSGTSFSSFLKSNIFEPLQMKYSYVYNPKNDSIHENQLDGYRLYKGWRHLKINNTVNDAIVGDKNVYTTIEDLYKWTLGLNSGKLISQESLDLMYSEGETVYGRKVPYGFGFRINTEGQKIIYHHGKWNGFRTGLTKYLEDDLVVIVLEHTSYSAMTSLNKKIKKIIAENLEV</sequence>
<accession>A0A5C7GFK0</accession>
<dbReference type="InterPro" id="IPR001466">
    <property type="entry name" value="Beta-lactam-related"/>
</dbReference>
<reference evidence="2 3" key="1">
    <citation type="submission" date="2019-08" db="EMBL/GenBank/DDBJ databases">
        <title>Seonamhaeicola sediminis sp. nov., isolated from marine sediment.</title>
        <authorList>
            <person name="Cao W.R."/>
        </authorList>
    </citation>
    <scope>NUCLEOTIDE SEQUENCE [LARGE SCALE GENOMIC DNA]</scope>
    <source>
        <strain evidence="2 3">1505</strain>
    </source>
</reference>
<proteinExistence type="predicted"/>
<dbReference type="Gene3D" id="3.40.710.10">
    <property type="entry name" value="DD-peptidase/beta-lactamase superfamily"/>
    <property type="match status" value="1"/>
</dbReference>
<name>A0A5C7GFK0_9FLAO</name>
<keyword evidence="3" id="KW-1185">Reference proteome</keyword>
<dbReference type="Pfam" id="PF00144">
    <property type="entry name" value="Beta-lactamase"/>
    <property type="match status" value="1"/>
</dbReference>
<evidence type="ECO:0000313" key="2">
    <source>
        <dbReference type="EMBL" id="TXG35396.1"/>
    </source>
</evidence>
<feature type="domain" description="Beta-lactamase-related" evidence="1">
    <location>
        <begin position="71"/>
        <end position="384"/>
    </location>
</feature>
<dbReference type="Proteomes" id="UP000321080">
    <property type="component" value="Unassembled WGS sequence"/>
</dbReference>
<dbReference type="EMBL" id="VRKQ01000018">
    <property type="protein sequence ID" value="TXG35396.1"/>
    <property type="molecule type" value="Genomic_DNA"/>
</dbReference>
<dbReference type="InterPro" id="IPR012338">
    <property type="entry name" value="Beta-lactam/transpept-like"/>
</dbReference>
<dbReference type="SUPFAM" id="SSF56601">
    <property type="entry name" value="beta-lactamase/transpeptidase-like"/>
    <property type="match status" value="1"/>
</dbReference>
<gene>
    <name evidence="2" type="ORF">FUA22_16765</name>
</gene>
<dbReference type="PANTHER" id="PTHR46825:SF9">
    <property type="entry name" value="BETA-LACTAMASE-RELATED DOMAIN-CONTAINING PROTEIN"/>
    <property type="match status" value="1"/>
</dbReference>
<comment type="caution">
    <text evidence="2">The sequence shown here is derived from an EMBL/GenBank/DDBJ whole genome shotgun (WGS) entry which is preliminary data.</text>
</comment>
<organism evidence="2 3">
    <name type="scientific">Seonamhaeicola maritimus</name>
    <dbReference type="NCBI Taxonomy" id="2591822"/>
    <lineage>
        <taxon>Bacteria</taxon>
        <taxon>Pseudomonadati</taxon>
        <taxon>Bacteroidota</taxon>
        <taxon>Flavobacteriia</taxon>
        <taxon>Flavobacteriales</taxon>
        <taxon>Flavobacteriaceae</taxon>
    </lineage>
</organism>
<protein>
    <submittedName>
        <fullName evidence="2">Beta-lactamase family protein</fullName>
    </submittedName>
</protein>
<evidence type="ECO:0000313" key="3">
    <source>
        <dbReference type="Proteomes" id="UP000321080"/>
    </source>
</evidence>
<evidence type="ECO:0000259" key="1">
    <source>
        <dbReference type="Pfam" id="PF00144"/>
    </source>
</evidence>